<dbReference type="CDD" id="cd02516">
    <property type="entry name" value="CDP-ME_synthetase"/>
    <property type="match status" value="1"/>
</dbReference>
<evidence type="ECO:0000256" key="5">
    <source>
        <dbReference type="ARBA" id="ARBA00022695"/>
    </source>
</evidence>
<dbReference type="InterPro" id="IPR018294">
    <property type="entry name" value="ISPD_synthase_CS"/>
</dbReference>
<feature type="site" description="Transition state stabilizer" evidence="7">
    <location>
        <position position="32"/>
    </location>
</feature>
<evidence type="ECO:0000256" key="3">
    <source>
        <dbReference type="ARBA" id="ARBA00009789"/>
    </source>
</evidence>
<dbReference type="EMBL" id="JACCBD010000001">
    <property type="protein sequence ID" value="NYD25562.1"/>
    <property type="molecule type" value="Genomic_DNA"/>
</dbReference>
<dbReference type="AlphaFoldDB" id="A0A852RFT0"/>
<evidence type="ECO:0000256" key="7">
    <source>
        <dbReference type="HAMAP-Rule" id="MF_00108"/>
    </source>
</evidence>
<feature type="site" description="Positions MEP for the nucleophilic attack" evidence="7">
    <location>
        <position position="175"/>
    </location>
</feature>
<accession>A0A852RFT0</accession>
<dbReference type="EC" id="2.7.7.60" evidence="7"/>
<feature type="site" description="Positions MEP for the nucleophilic attack" evidence="7">
    <location>
        <position position="235"/>
    </location>
</feature>
<keyword evidence="9" id="KW-1185">Reference proteome</keyword>
<comment type="function">
    <text evidence="7">Catalyzes the formation of 4-diphosphocytidyl-2-C-methyl-D-erythritol from CTP and 2-C-methyl-D-erythritol 4-phosphate (MEP).</text>
</comment>
<gene>
    <name evidence="7" type="primary">ispD</name>
    <name evidence="8" type="ORF">BJ960_000365</name>
</gene>
<evidence type="ECO:0000256" key="2">
    <source>
        <dbReference type="ARBA" id="ARBA00004787"/>
    </source>
</evidence>
<evidence type="ECO:0000256" key="4">
    <source>
        <dbReference type="ARBA" id="ARBA00022679"/>
    </source>
</evidence>
<evidence type="ECO:0000256" key="6">
    <source>
        <dbReference type="ARBA" id="ARBA00023229"/>
    </source>
</evidence>
<evidence type="ECO:0000313" key="8">
    <source>
        <dbReference type="EMBL" id="NYD25562.1"/>
    </source>
</evidence>
<dbReference type="InterPro" id="IPR001228">
    <property type="entry name" value="IspD"/>
</dbReference>
<evidence type="ECO:0000256" key="1">
    <source>
        <dbReference type="ARBA" id="ARBA00001282"/>
    </source>
</evidence>
<keyword evidence="4 7" id="KW-0808">Transferase</keyword>
<name>A0A852RFT0_9MICO</name>
<dbReference type="PANTHER" id="PTHR32125">
    <property type="entry name" value="2-C-METHYL-D-ERYTHRITOL 4-PHOSPHATE CYTIDYLYLTRANSFERASE, CHLOROPLASTIC"/>
    <property type="match status" value="1"/>
</dbReference>
<dbReference type="InterPro" id="IPR050088">
    <property type="entry name" value="IspD/TarI_cytidylyltransf_bact"/>
</dbReference>
<dbReference type="RefSeq" id="WP_237463734.1">
    <property type="nucleotide sequence ID" value="NZ_BAAALZ010000003.1"/>
</dbReference>
<reference evidence="8 9" key="1">
    <citation type="submission" date="2020-07" db="EMBL/GenBank/DDBJ databases">
        <title>Sequencing the genomes of 1000 actinobacteria strains.</title>
        <authorList>
            <person name="Klenk H.-P."/>
        </authorList>
    </citation>
    <scope>NUCLEOTIDE SEQUENCE [LARGE SCALE GENOMIC DNA]</scope>
    <source>
        <strain evidence="8 9">DSM 17380</strain>
    </source>
</reference>
<evidence type="ECO:0000313" key="9">
    <source>
        <dbReference type="Proteomes" id="UP000586095"/>
    </source>
</evidence>
<dbReference type="UniPathway" id="UPA00056">
    <property type="reaction ID" value="UER00093"/>
</dbReference>
<organism evidence="8 9">
    <name type="scientific">Leucobacter aridicollis</name>
    <dbReference type="NCBI Taxonomy" id="283878"/>
    <lineage>
        <taxon>Bacteria</taxon>
        <taxon>Bacillati</taxon>
        <taxon>Actinomycetota</taxon>
        <taxon>Actinomycetes</taxon>
        <taxon>Micrococcales</taxon>
        <taxon>Microbacteriaceae</taxon>
        <taxon>Leucobacter</taxon>
    </lineage>
</organism>
<dbReference type="PANTHER" id="PTHR32125:SF4">
    <property type="entry name" value="2-C-METHYL-D-ERYTHRITOL 4-PHOSPHATE CYTIDYLYLTRANSFERASE, CHLOROPLASTIC"/>
    <property type="match status" value="1"/>
</dbReference>
<comment type="pathway">
    <text evidence="2 7">Isoprenoid biosynthesis; isopentenyl diphosphate biosynthesis via DXP pathway; isopentenyl diphosphate from 1-deoxy-D-xylulose 5-phosphate: step 2/6.</text>
</comment>
<dbReference type="Gene3D" id="3.90.550.10">
    <property type="entry name" value="Spore Coat Polysaccharide Biosynthesis Protein SpsA, Chain A"/>
    <property type="match status" value="1"/>
</dbReference>
<dbReference type="FunFam" id="3.90.550.10:FF:000003">
    <property type="entry name" value="2-C-methyl-D-erythritol 4-phosphate cytidylyltransferase"/>
    <property type="match status" value="1"/>
</dbReference>
<dbReference type="SUPFAM" id="SSF53448">
    <property type="entry name" value="Nucleotide-diphospho-sugar transferases"/>
    <property type="match status" value="1"/>
</dbReference>
<dbReference type="GO" id="GO:0019288">
    <property type="term" value="P:isopentenyl diphosphate biosynthetic process, methylerythritol 4-phosphate pathway"/>
    <property type="evidence" value="ECO:0007669"/>
    <property type="project" value="UniProtKB-UniRule"/>
</dbReference>
<protein>
    <recommendedName>
        <fullName evidence="7">2-C-methyl-D-erythritol 4-phosphate cytidylyltransferase</fullName>
        <ecNumber evidence="7">2.7.7.60</ecNumber>
    </recommendedName>
    <alternativeName>
        <fullName evidence="7">4-diphosphocytidyl-2C-methyl-D-erythritol synthase</fullName>
    </alternativeName>
    <alternativeName>
        <fullName evidence="7">MEP cytidylyltransferase</fullName>
        <shortName evidence="7">MCT</shortName>
    </alternativeName>
</protein>
<dbReference type="Proteomes" id="UP000586095">
    <property type="component" value="Unassembled WGS sequence"/>
</dbReference>
<feature type="site" description="Transition state stabilizer" evidence="7">
    <location>
        <position position="39"/>
    </location>
</feature>
<dbReference type="PROSITE" id="PS01295">
    <property type="entry name" value="ISPD"/>
    <property type="match status" value="1"/>
</dbReference>
<dbReference type="Pfam" id="PF01128">
    <property type="entry name" value="IspD"/>
    <property type="match status" value="1"/>
</dbReference>
<dbReference type="HAMAP" id="MF_00108">
    <property type="entry name" value="IspD"/>
    <property type="match status" value="1"/>
</dbReference>
<comment type="similarity">
    <text evidence="3 7">Belongs to the IspD/TarI cytidylyltransferase family. IspD subfamily.</text>
</comment>
<dbReference type="InterPro" id="IPR029044">
    <property type="entry name" value="Nucleotide-diphossugar_trans"/>
</dbReference>
<dbReference type="GO" id="GO:0050518">
    <property type="term" value="F:2-C-methyl-D-erythritol 4-phosphate cytidylyltransferase activity"/>
    <property type="evidence" value="ECO:0007669"/>
    <property type="project" value="UniProtKB-UniRule"/>
</dbReference>
<dbReference type="InterPro" id="IPR034683">
    <property type="entry name" value="IspD/TarI"/>
</dbReference>
<dbReference type="NCBIfam" id="TIGR00453">
    <property type="entry name" value="ispD"/>
    <property type="match status" value="1"/>
</dbReference>
<keyword evidence="5 7" id="KW-0548">Nucleotidyltransferase</keyword>
<comment type="caution">
    <text evidence="8">The sequence shown here is derived from an EMBL/GenBank/DDBJ whole genome shotgun (WGS) entry which is preliminary data.</text>
</comment>
<comment type="catalytic activity">
    <reaction evidence="1 7">
        <text>2-C-methyl-D-erythritol 4-phosphate + CTP + H(+) = 4-CDP-2-C-methyl-D-erythritol + diphosphate</text>
        <dbReference type="Rhea" id="RHEA:13429"/>
        <dbReference type="ChEBI" id="CHEBI:15378"/>
        <dbReference type="ChEBI" id="CHEBI:33019"/>
        <dbReference type="ChEBI" id="CHEBI:37563"/>
        <dbReference type="ChEBI" id="CHEBI:57823"/>
        <dbReference type="ChEBI" id="CHEBI:58262"/>
        <dbReference type="EC" id="2.7.7.60"/>
    </reaction>
</comment>
<sequence length="257" mass="26852">MTSAQDHQPLTGEPHEVSRIGVVLVAAGRGERLGAGKPKAFVELGGRTLVEHCLRTVTSLPSGGHLVIVVPEHLAGETLRLVAAAEPTGANWEVSVTPGGRERHESVKFGVDALPEYADVVLVHDAARPLTPAALFARVTAEVRRTTDAVIPALPVVDTLKRVGADSIVHETVDRAPLVAVQTPQGFPRELLAAAHDRLGTGAHDAADHPTDDAEVVQRAGGTVRTVPGESLAHKLTTPGDLALLEALLAAQNGDAR</sequence>
<keyword evidence="6 7" id="KW-0414">Isoprene biosynthesis</keyword>
<proteinExistence type="inferred from homology"/>